<keyword evidence="3" id="KW-1185">Reference proteome</keyword>
<feature type="transmembrane region" description="Helical" evidence="1">
    <location>
        <begin position="80"/>
        <end position="99"/>
    </location>
</feature>
<reference evidence="2" key="2">
    <citation type="submission" date="2023-06" db="EMBL/GenBank/DDBJ databases">
        <authorList>
            <consortium name="Lawrence Berkeley National Laboratory"/>
            <person name="Haridas S."/>
            <person name="Hensen N."/>
            <person name="Bonometti L."/>
            <person name="Westerberg I."/>
            <person name="Brannstrom I.O."/>
            <person name="Guillou S."/>
            <person name="Cros-Aarteil S."/>
            <person name="Calhoun S."/>
            <person name="Kuo A."/>
            <person name="Mondo S."/>
            <person name="Pangilinan J."/>
            <person name="Riley R."/>
            <person name="Labutti K."/>
            <person name="Andreopoulos B."/>
            <person name="Lipzen A."/>
            <person name="Chen C."/>
            <person name="Yanf M."/>
            <person name="Daum C."/>
            <person name="Ng V."/>
            <person name="Clum A."/>
            <person name="Steindorff A."/>
            <person name="Ohm R."/>
            <person name="Martin F."/>
            <person name="Silar P."/>
            <person name="Natvig D."/>
            <person name="Lalanne C."/>
            <person name="Gautier V."/>
            <person name="Ament-Velasquez S.L."/>
            <person name="Kruys A."/>
            <person name="Hutchinson M.I."/>
            <person name="Powell A.J."/>
            <person name="Barry K."/>
            <person name="Miller A.N."/>
            <person name="Grigoriev I.V."/>
            <person name="Debuchy R."/>
            <person name="Gladieux P."/>
            <person name="Thoren M.H."/>
            <person name="Johannesson H."/>
        </authorList>
    </citation>
    <scope>NUCLEOTIDE SEQUENCE</scope>
    <source>
        <strain evidence="2">CBS 560.94</strain>
    </source>
</reference>
<keyword evidence="1" id="KW-1133">Transmembrane helix</keyword>
<evidence type="ECO:0000313" key="2">
    <source>
        <dbReference type="EMBL" id="KAK3348479.1"/>
    </source>
</evidence>
<evidence type="ECO:0000313" key="3">
    <source>
        <dbReference type="Proteomes" id="UP001278500"/>
    </source>
</evidence>
<gene>
    <name evidence="2" type="ORF">B0H65DRAFT_441989</name>
</gene>
<sequence length="145" mass="16011">MGPKAPPSLCAKMVLCYWLDLRTQRYLGSGRSGDAPNNFRSRVQTVQMSSELSDELEAAHCRTIPNKPLLYVNPKRMKNIVAVFVAAVLLLPFAAALPMPMPMPAPADGFVPQELQDSATQERLKEMAKLTGIISNLADLHEFDK</sequence>
<dbReference type="GeneID" id="87862708"/>
<dbReference type="AlphaFoldDB" id="A0AAE0JJ19"/>
<dbReference type="EMBL" id="JAUEPP010000003">
    <property type="protein sequence ID" value="KAK3348479.1"/>
    <property type="molecule type" value="Genomic_DNA"/>
</dbReference>
<proteinExistence type="predicted"/>
<organism evidence="2 3">
    <name type="scientific">Neurospora tetraspora</name>
    <dbReference type="NCBI Taxonomy" id="94610"/>
    <lineage>
        <taxon>Eukaryota</taxon>
        <taxon>Fungi</taxon>
        <taxon>Dikarya</taxon>
        <taxon>Ascomycota</taxon>
        <taxon>Pezizomycotina</taxon>
        <taxon>Sordariomycetes</taxon>
        <taxon>Sordariomycetidae</taxon>
        <taxon>Sordariales</taxon>
        <taxon>Sordariaceae</taxon>
        <taxon>Neurospora</taxon>
    </lineage>
</organism>
<reference evidence="2" key="1">
    <citation type="journal article" date="2023" name="Mol. Phylogenet. Evol.">
        <title>Genome-scale phylogeny and comparative genomics of the fungal order Sordariales.</title>
        <authorList>
            <person name="Hensen N."/>
            <person name="Bonometti L."/>
            <person name="Westerberg I."/>
            <person name="Brannstrom I.O."/>
            <person name="Guillou S."/>
            <person name="Cros-Aarteil S."/>
            <person name="Calhoun S."/>
            <person name="Haridas S."/>
            <person name="Kuo A."/>
            <person name="Mondo S."/>
            <person name="Pangilinan J."/>
            <person name="Riley R."/>
            <person name="LaButti K."/>
            <person name="Andreopoulos B."/>
            <person name="Lipzen A."/>
            <person name="Chen C."/>
            <person name="Yan M."/>
            <person name="Daum C."/>
            <person name="Ng V."/>
            <person name="Clum A."/>
            <person name="Steindorff A."/>
            <person name="Ohm R.A."/>
            <person name="Martin F."/>
            <person name="Silar P."/>
            <person name="Natvig D.O."/>
            <person name="Lalanne C."/>
            <person name="Gautier V."/>
            <person name="Ament-Velasquez S.L."/>
            <person name="Kruys A."/>
            <person name="Hutchinson M.I."/>
            <person name="Powell A.J."/>
            <person name="Barry K."/>
            <person name="Miller A.N."/>
            <person name="Grigoriev I.V."/>
            <person name="Debuchy R."/>
            <person name="Gladieux P."/>
            <person name="Hiltunen Thoren M."/>
            <person name="Johannesson H."/>
        </authorList>
    </citation>
    <scope>NUCLEOTIDE SEQUENCE</scope>
    <source>
        <strain evidence="2">CBS 560.94</strain>
    </source>
</reference>
<evidence type="ECO:0000256" key="1">
    <source>
        <dbReference type="SAM" id="Phobius"/>
    </source>
</evidence>
<protein>
    <submittedName>
        <fullName evidence="2">Uncharacterized protein</fullName>
    </submittedName>
</protein>
<name>A0AAE0JJ19_9PEZI</name>
<comment type="caution">
    <text evidence="2">The sequence shown here is derived from an EMBL/GenBank/DDBJ whole genome shotgun (WGS) entry which is preliminary data.</text>
</comment>
<keyword evidence="1" id="KW-0472">Membrane</keyword>
<keyword evidence="1" id="KW-0812">Transmembrane</keyword>
<dbReference type="Proteomes" id="UP001278500">
    <property type="component" value="Unassembled WGS sequence"/>
</dbReference>
<dbReference type="RefSeq" id="XP_062683561.1">
    <property type="nucleotide sequence ID" value="XM_062825554.1"/>
</dbReference>
<accession>A0AAE0JJ19</accession>